<proteinExistence type="predicted"/>
<comment type="caution">
    <text evidence="2">The sequence shown here is derived from an EMBL/GenBank/DDBJ whole genome shotgun (WGS) entry which is preliminary data.</text>
</comment>
<evidence type="ECO:0000313" key="2">
    <source>
        <dbReference type="EMBL" id="CAD6204972.1"/>
    </source>
</evidence>
<organism evidence="2 3">
    <name type="scientific">Miscanthus lutarioriparius</name>
    <dbReference type="NCBI Taxonomy" id="422564"/>
    <lineage>
        <taxon>Eukaryota</taxon>
        <taxon>Viridiplantae</taxon>
        <taxon>Streptophyta</taxon>
        <taxon>Embryophyta</taxon>
        <taxon>Tracheophyta</taxon>
        <taxon>Spermatophyta</taxon>
        <taxon>Magnoliopsida</taxon>
        <taxon>Liliopsida</taxon>
        <taxon>Poales</taxon>
        <taxon>Poaceae</taxon>
        <taxon>PACMAD clade</taxon>
        <taxon>Panicoideae</taxon>
        <taxon>Andropogonodae</taxon>
        <taxon>Andropogoneae</taxon>
        <taxon>Saccharinae</taxon>
        <taxon>Miscanthus</taxon>
    </lineage>
</organism>
<name>A0A811M8M5_9POAL</name>
<keyword evidence="3" id="KW-1185">Reference proteome</keyword>
<protein>
    <submittedName>
        <fullName evidence="2">Uncharacterized protein</fullName>
    </submittedName>
</protein>
<reference evidence="2" key="1">
    <citation type="submission" date="2020-10" db="EMBL/GenBank/DDBJ databases">
        <authorList>
            <person name="Han B."/>
            <person name="Lu T."/>
            <person name="Zhao Q."/>
            <person name="Huang X."/>
            <person name="Zhao Y."/>
        </authorList>
    </citation>
    <scope>NUCLEOTIDE SEQUENCE</scope>
</reference>
<gene>
    <name evidence="2" type="ORF">NCGR_LOCUS2855</name>
</gene>
<dbReference type="AlphaFoldDB" id="A0A811M8M5"/>
<sequence length="99" mass="10673">MADHSSRSSISPCTPPFATPFPPLEPQWHGTSAQPLKGLDSKPQHLPLSSPELQAEPSPLLLSSWTRRQRTTTVRSEMGSSDPMLTTGQPVKGEATSPI</sequence>
<dbReference type="Proteomes" id="UP000604825">
    <property type="component" value="Unassembled WGS sequence"/>
</dbReference>
<evidence type="ECO:0000256" key="1">
    <source>
        <dbReference type="SAM" id="MobiDB-lite"/>
    </source>
</evidence>
<feature type="compositionally biased region" description="Pro residues" evidence="1">
    <location>
        <begin position="13"/>
        <end position="25"/>
    </location>
</feature>
<feature type="region of interest" description="Disordered" evidence="1">
    <location>
        <begin position="1"/>
        <end position="99"/>
    </location>
</feature>
<feature type="compositionally biased region" description="Polar residues" evidence="1">
    <location>
        <begin position="61"/>
        <end position="89"/>
    </location>
</feature>
<dbReference type="EMBL" id="CAJGYO010000001">
    <property type="protein sequence ID" value="CAD6204972.1"/>
    <property type="molecule type" value="Genomic_DNA"/>
</dbReference>
<evidence type="ECO:0000313" key="3">
    <source>
        <dbReference type="Proteomes" id="UP000604825"/>
    </source>
</evidence>
<accession>A0A811M8M5</accession>